<protein>
    <submittedName>
        <fullName evidence="2 3">Uncharacterized protein</fullName>
    </submittedName>
</protein>
<organism evidence="2">
    <name type="scientific">Gaeumannomyces tritici (strain R3-111a-1)</name>
    <name type="common">Wheat and barley take-all root rot fungus</name>
    <name type="synonym">Gaeumannomyces graminis var. tritici</name>
    <dbReference type="NCBI Taxonomy" id="644352"/>
    <lineage>
        <taxon>Eukaryota</taxon>
        <taxon>Fungi</taxon>
        <taxon>Dikarya</taxon>
        <taxon>Ascomycota</taxon>
        <taxon>Pezizomycotina</taxon>
        <taxon>Sordariomycetes</taxon>
        <taxon>Sordariomycetidae</taxon>
        <taxon>Magnaporthales</taxon>
        <taxon>Magnaporthaceae</taxon>
        <taxon>Gaeumannomyces</taxon>
    </lineage>
</organism>
<dbReference type="AlphaFoldDB" id="J3PIV9"/>
<gene>
    <name evidence="3" type="primary">20353897</name>
    <name evidence="2" type="ORF">GGTG_13439</name>
</gene>
<dbReference type="Proteomes" id="UP000006039">
    <property type="component" value="Unassembled WGS sequence"/>
</dbReference>
<accession>J3PIV9</accession>
<evidence type="ECO:0000313" key="3">
    <source>
        <dbReference type="EnsemblFungi" id="EJT69042"/>
    </source>
</evidence>
<dbReference type="HOGENOM" id="CLU_507181_0_0_1"/>
<reference evidence="2" key="2">
    <citation type="submission" date="2010-07" db="EMBL/GenBank/DDBJ databases">
        <authorList>
            <consortium name="The Broad Institute Genome Sequencing Platform"/>
            <consortium name="Broad Institute Genome Sequencing Center for Infectious Disease"/>
            <person name="Ma L.-J."/>
            <person name="Dead R."/>
            <person name="Young S."/>
            <person name="Zeng Q."/>
            <person name="Koehrsen M."/>
            <person name="Alvarado L."/>
            <person name="Berlin A."/>
            <person name="Chapman S.B."/>
            <person name="Chen Z."/>
            <person name="Freedman E."/>
            <person name="Gellesch M."/>
            <person name="Goldberg J."/>
            <person name="Griggs A."/>
            <person name="Gujja S."/>
            <person name="Heilman E.R."/>
            <person name="Heiman D."/>
            <person name="Hepburn T."/>
            <person name="Howarth C."/>
            <person name="Jen D."/>
            <person name="Larson L."/>
            <person name="Mehta T."/>
            <person name="Neiman D."/>
            <person name="Pearson M."/>
            <person name="Roberts A."/>
            <person name="Saif S."/>
            <person name="Shea T."/>
            <person name="Shenoy N."/>
            <person name="Sisk P."/>
            <person name="Stolte C."/>
            <person name="Sykes S."/>
            <person name="Walk T."/>
            <person name="White J."/>
            <person name="Yandava C."/>
            <person name="Haas B."/>
            <person name="Nusbaum C."/>
            <person name="Birren B."/>
        </authorList>
    </citation>
    <scope>NUCLEOTIDE SEQUENCE</scope>
    <source>
        <strain evidence="2">R3-111a-1</strain>
    </source>
</reference>
<reference evidence="3" key="4">
    <citation type="journal article" date="2015" name="G3 (Bethesda)">
        <title>Genome sequences of three phytopathogenic species of the Magnaporthaceae family of fungi.</title>
        <authorList>
            <person name="Okagaki L.H."/>
            <person name="Nunes C.C."/>
            <person name="Sailsbery J."/>
            <person name="Clay B."/>
            <person name="Brown D."/>
            <person name="John T."/>
            <person name="Oh Y."/>
            <person name="Young N."/>
            <person name="Fitzgerald M."/>
            <person name="Haas B.J."/>
            <person name="Zeng Q."/>
            <person name="Young S."/>
            <person name="Adiconis X."/>
            <person name="Fan L."/>
            <person name="Levin J.Z."/>
            <person name="Mitchell T.K."/>
            <person name="Okubara P.A."/>
            <person name="Farman M.L."/>
            <person name="Kohn L.M."/>
            <person name="Birren B."/>
            <person name="Ma L.-J."/>
            <person name="Dean R.A."/>
        </authorList>
    </citation>
    <scope>NUCLEOTIDE SEQUENCE</scope>
    <source>
        <strain evidence="3">R3-111a-1</strain>
    </source>
</reference>
<reference evidence="4" key="1">
    <citation type="submission" date="2010-07" db="EMBL/GenBank/DDBJ databases">
        <title>The genome sequence of Gaeumannomyces graminis var. tritici strain R3-111a-1.</title>
        <authorList>
            <consortium name="The Broad Institute Genome Sequencing Platform"/>
            <person name="Ma L.-J."/>
            <person name="Dead R."/>
            <person name="Young S."/>
            <person name="Zeng Q."/>
            <person name="Koehrsen M."/>
            <person name="Alvarado L."/>
            <person name="Berlin A."/>
            <person name="Chapman S.B."/>
            <person name="Chen Z."/>
            <person name="Freedman E."/>
            <person name="Gellesch M."/>
            <person name="Goldberg J."/>
            <person name="Griggs A."/>
            <person name="Gujja S."/>
            <person name="Heilman E.R."/>
            <person name="Heiman D."/>
            <person name="Hepburn T."/>
            <person name="Howarth C."/>
            <person name="Jen D."/>
            <person name="Larson L."/>
            <person name="Mehta T."/>
            <person name="Neiman D."/>
            <person name="Pearson M."/>
            <person name="Roberts A."/>
            <person name="Saif S."/>
            <person name="Shea T."/>
            <person name="Shenoy N."/>
            <person name="Sisk P."/>
            <person name="Stolte C."/>
            <person name="Sykes S."/>
            <person name="Walk T."/>
            <person name="White J."/>
            <person name="Yandava C."/>
            <person name="Haas B."/>
            <person name="Nusbaum C."/>
            <person name="Birren B."/>
        </authorList>
    </citation>
    <scope>NUCLEOTIDE SEQUENCE [LARGE SCALE GENOMIC DNA]</scope>
    <source>
        <strain evidence="4">R3-111a-1</strain>
    </source>
</reference>
<evidence type="ECO:0000256" key="1">
    <source>
        <dbReference type="SAM" id="MobiDB-lite"/>
    </source>
</evidence>
<keyword evidence="4" id="KW-1185">Reference proteome</keyword>
<reference evidence="3" key="5">
    <citation type="submission" date="2018-04" db="UniProtKB">
        <authorList>
            <consortium name="EnsemblFungi"/>
        </authorList>
    </citation>
    <scope>IDENTIFICATION</scope>
    <source>
        <strain evidence="3">R3-111a-1</strain>
    </source>
</reference>
<feature type="region of interest" description="Disordered" evidence="1">
    <location>
        <begin position="279"/>
        <end position="304"/>
    </location>
</feature>
<dbReference type="RefSeq" id="XP_009229609.1">
    <property type="nucleotide sequence ID" value="XM_009231345.1"/>
</dbReference>
<dbReference type="EMBL" id="GL385407">
    <property type="protein sequence ID" value="EJT69042.1"/>
    <property type="molecule type" value="Genomic_DNA"/>
</dbReference>
<reference evidence="2" key="3">
    <citation type="submission" date="2010-09" db="EMBL/GenBank/DDBJ databases">
        <title>Annotation of Gaeumannomyces graminis var. tritici R3-111a-1.</title>
        <authorList>
            <consortium name="The Broad Institute Genome Sequencing Platform"/>
            <person name="Ma L.-J."/>
            <person name="Dead R."/>
            <person name="Young S.K."/>
            <person name="Zeng Q."/>
            <person name="Gargeya S."/>
            <person name="Fitzgerald M."/>
            <person name="Haas B."/>
            <person name="Abouelleil A."/>
            <person name="Alvarado L."/>
            <person name="Arachchi H.M."/>
            <person name="Berlin A."/>
            <person name="Brown A."/>
            <person name="Chapman S.B."/>
            <person name="Chen Z."/>
            <person name="Dunbar C."/>
            <person name="Freedman E."/>
            <person name="Gearin G."/>
            <person name="Gellesch M."/>
            <person name="Goldberg J."/>
            <person name="Griggs A."/>
            <person name="Gujja S."/>
            <person name="Heiman D."/>
            <person name="Howarth C."/>
            <person name="Larson L."/>
            <person name="Lui A."/>
            <person name="MacDonald P.J.P."/>
            <person name="Mehta T."/>
            <person name="Montmayeur A."/>
            <person name="Murphy C."/>
            <person name="Neiman D."/>
            <person name="Pearson M."/>
            <person name="Priest M."/>
            <person name="Roberts A."/>
            <person name="Saif S."/>
            <person name="Shea T."/>
            <person name="Shenoy N."/>
            <person name="Sisk P."/>
            <person name="Stolte C."/>
            <person name="Sykes S."/>
            <person name="Yandava C."/>
            <person name="Wortman J."/>
            <person name="Nusbaum C."/>
            <person name="Birren B."/>
        </authorList>
    </citation>
    <scope>NUCLEOTIDE SEQUENCE</scope>
    <source>
        <strain evidence="2">R3-111a-1</strain>
    </source>
</reference>
<sequence length="537" mass="58561">MWRRCLAVSSIRPWPGVGLSGPQAIPVRPRGALPTIGLTGSYTALGQAVERLEQISSSEALRDVVESIKKLYELLKQHSGVGSWSRLATPATPEATPPAAPKEPILVDDEKDKLEAIVSRLKNITASTSSPNTPIVTAVPRSPPHPAVLPGKIDRNCADDARGKGASAARGNTSAKYHSSQSAFYALALVEHNHRLAEGFIPTPRNLTPELERWPPNLWCKVGSRADNPSLSLCPVNYKLPPVERHRCNDVGTWLKNLVDRKNDAPFFTGPFPATAHSTIPNYEPSSAGLTDVDRPNLSSASDGAWGPADLDEWRSAYYPSTRPDPFPTLSRTEKPYQINDTEQPGWESSFYLMPFGWSSTSRISGVALSCTRPTLYLLHLLMAAVNGDLFQIRQHPFTQMTFSYTRRTQWSDFAMAVTLEASLEARQPQNLVCGVSILWGVTMAKLAPDSGIGRTSRQDSPSRSSPLYDLLHVLAAVAWRSSCLFLPPTRTPTATCVFSTCTSASRLGFPRSISATALVAASTRLFLFLAWSNASP</sequence>
<evidence type="ECO:0000313" key="2">
    <source>
        <dbReference type="EMBL" id="EJT69042.1"/>
    </source>
</evidence>
<dbReference type="GeneID" id="20353897"/>
<dbReference type="VEuPathDB" id="FungiDB:GGTG_13439"/>
<name>J3PIV9_GAET3</name>
<proteinExistence type="predicted"/>
<dbReference type="EnsemblFungi" id="EJT69042">
    <property type="protein sequence ID" value="EJT69042"/>
    <property type="gene ID" value="GGTG_13439"/>
</dbReference>
<evidence type="ECO:0000313" key="4">
    <source>
        <dbReference type="Proteomes" id="UP000006039"/>
    </source>
</evidence>
<feature type="compositionally biased region" description="Polar residues" evidence="1">
    <location>
        <begin position="279"/>
        <end position="289"/>
    </location>
</feature>